<feature type="chain" id="PRO_5046732990" evidence="1">
    <location>
        <begin position="25"/>
        <end position="121"/>
    </location>
</feature>
<evidence type="ECO:0000313" key="3">
    <source>
        <dbReference type="Proteomes" id="UP000324870"/>
    </source>
</evidence>
<keyword evidence="1" id="KW-0732">Signal</keyword>
<accession>A0ABQ6S0Y0</accession>
<protein>
    <submittedName>
        <fullName evidence="2">PKD domain-containing protein</fullName>
    </submittedName>
</protein>
<dbReference type="InterPro" id="IPR035986">
    <property type="entry name" value="PKD_dom_sf"/>
</dbReference>
<feature type="signal peptide" evidence="1">
    <location>
        <begin position="1"/>
        <end position="24"/>
    </location>
</feature>
<dbReference type="SUPFAM" id="SSF49299">
    <property type="entry name" value="PKD domain"/>
    <property type="match status" value="1"/>
</dbReference>
<dbReference type="EMBL" id="VVND01000021">
    <property type="protein sequence ID" value="KAA3158157.1"/>
    <property type="molecule type" value="Genomic_DNA"/>
</dbReference>
<keyword evidence="3" id="KW-1185">Reference proteome</keyword>
<evidence type="ECO:0000256" key="1">
    <source>
        <dbReference type="SAM" id="SignalP"/>
    </source>
</evidence>
<dbReference type="RefSeq" id="WP_014775424.1">
    <property type="nucleotide sequence ID" value="NZ_BAAFKU010000003.1"/>
</dbReference>
<evidence type="ECO:0000313" key="2">
    <source>
        <dbReference type="EMBL" id="KAA3158157.1"/>
    </source>
</evidence>
<dbReference type="PROSITE" id="PS51257">
    <property type="entry name" value="PROKAR_LIPOPROTEIN"/>
    <property type="match status" value="1"/>
</dbReference>
<sequence length="121" mass="13399">MKKIALLMLLALPLIIISCEKEHSDPTISEETFPTILGQWPSGNPAVYNVTAGEDLTITLQFAPSQYTTGVWYLDDVKVGEGTQFSRTFNEPGSYKLRLEVSTAYHKTSRSANIEVTAETD</sequence>
<gene>
    <name evidence="2" type="ORF">F2A26_12275</name>
</gene>
<comment type="caution">
    <text evidence="2">The sequence shown here is derived from an EMBL/GenBank/DDBJ whole genome shotgun (WGS) entry which is preliminary data.</text>
</comment>
<name>A0ABQ6S0Y0_9BACT</name>
<reference evidence="2 3" key="1">
    <citation type="journal article" date="2019" name="Nat. Med.">
        <title>A library of human gut bacterial isolates paired with longitudinal multiomics data enables mechanistic microbiome research.</title>
        <authorList>
            <person name="Poyet M."/>
            <person name="Groussin M."/>
            <person name="Gibbons S.M."/>
            <person name="Avila-Pacheco J."/>
            <person name="Jiang X."/>
            <person name="Kearney S.M."/>
            <person name="Perrotta A.R."/>
            <person name="Berdy B."/>
            <person name="Zhao S."/>
            <person name="Lieberman T.D."/>
            <person name="Swanson P.K."/>
            <person name="Smith M."/>
            <person name="Roesemann S."/>
            <person name="Alexander J.E."/>
            <person name="Rich S.A."/>
            <person name="Livny J."/>
            <person name="Vlamakis H."/>
            <person name="Clish C."/>
            <person name="Bullock K."/>
            <person name="Deik A."/>
            <person name="Scott J."/>
            <person name="Pierce K.A."/>
            <person name="Xavier R.J."/>
            <person name="Alm E.J."/>
        </authorList>
    </citation>
    <scope>NUCLEOTIDE SEQUENCE [LARGE SCALE GENOMIC DNA]</scope>
    <source>
        <strain evidence="2 3">BIOML-A1</strain>
    </source>
</reference>
<dbReference type="Proteomes" id="UP000324870">
    <property type="component" value="Unassembled WGS sequence"/>
</dbReference>
<organism evidence="2 3">
    <name type="scientific">Alistipes finegoldii</name>
    <dbReference type="NCBI Taxonomy" id="214856"/>
    <lineage>
        <taxon>Bacteria</taxon>
        <taxon>Pseudomonadati</taxon>
        <taxon>Bacteroidota</taxon>
        <taxon>Bacteroidia</taxon>
        <taxon>Bacteroidales</taxon>
        <taxon>Rikenellaceae</taxon>
        <taxon>Alistipes</taxon>
    </lineage>
</organism>
<proteinExistence type="predicted"/>